<dbReference type="AlphaFoldDB" id="A0A9N8ENN8"/>
<feature type="region of interest" description="Disordered" evidence="1">
    <location>
        <begin position="195"/>
        <end position="221"/>
    </location>
</feature>
<dbReference type="InterPro" id="IPR032675">
    <property type="entry name" value="LRR_dom_sf"/>
</dbReference>
<dbReference type="EMBL" id="CAICTM010001439">
    <property type="protein sequence ID" value="CAB9523650.1"/>
    <property type="molecule type" value="Genomic_DNA"/>
</dbReference>
<accession>A0A9N8ENN8</accession>
<name>A0A9N8ENN8_9STRA</name>
<dbReference type="SUPFAM" id="SSF52047">
    <property type="entry name" value="RNI-like"/>
    <property type="match status" value="1"/>
</dbReference>
<reference evidence="2" key="1">
    <citation type="submission" date="2020-06" db="EMBL/GenBank/DDBJ databases">
        <authorList>
            <consortium name="Plant Systems Biology data submission"/>
        </authorList>
    </citation>
    <scope>NUCLEOTIDE SEQUENCE</scope>
    <source>
        <strain evidence="2">D6</strain>
    </source>
</reference>
<comment type="caution">
    <text evidence="2">The sequence shown here is derived from an EMBL/GenBank/DDBJ whole genome shotgun (WGS) entry which is preliminary data.</text>
</comment>
<evidence type="ECO:0000313" key="3">
    <source>
        <dbReference type="Proteomes" id="UP001153069"/>
    </source>
</evidence>
<protein>
    <submittedName>
        <fullName evidence="2">Uncharacterized protein</fullName>
    </submittedName>
</protein>
<organism evidence="2 3">
    <name type="scientific">Seminavis robusta</name>
    <dbReference type="NCBI Taxonomy" id="568900"/>
    <lineage>
        <taxon>Eukaryota</taxon>
        <taxon>Sar</taxon>
        <taxon>Stramenopiles</taxon>
        <taxon>Ochrophyta</taxon>
        <taxon>Bacillariophyta</taxon>
        <taxon>Bacillariophyceae</taxon>
        <taxon>Bacillariophycidae</taxon>
        <taxon>Naviculales</taxon>
        <taxon>Naviculaceae</taxon>
        <taxon>Seminavis</taxon>
    </lineage>
</organism>
<sequence>MNHPPRGTYQSRSRERIRSGFGRWPLNRQYLPNDKEFVIHPFFAAFEDDDDEDDDPFTPIVVSNDSGCTVCSGITMDEALVESAKYRPQQELVLHVEEEAEETPPLLETTTTTCTRKVPLYRYGENDEDDPCHHDAPDEVQSAPPVVRHTNLVTPYALITSPHNIQERRAIQHSNKLDAVMNNLGWGNVQDVKPGAPITSFRTESTIESSDDEEEEPEPEKPFLFRDTSGFLVEQQAQGPAPLKRTVSIKLEDFDIDHLTVFEDSIFDNLSNDSDEQSLGEGEYYIIRKLEANATDLYWLQLTTALTDSERLAEAMKGNTSVRNATVYPSAIESLPLTEQMEVVSAICQLKNLKNLIVFQDCGSLFVDPLIRYRPPLTRLTLYKLDVSGSNLFSKLVMLLIGLKGLEELSLEKYKGDNGCRLLKAVAKVLPNMKCLKSLTLTPARGVKLTTEGPYTLFRALWQNRTIQTLSLQGSADGIDQTCIAELANCLRANKTLEEVKLTGFWKNEDAFWKRFTPKSTKRINYFLGLNKAGIRHLQLDVNTDFHTLKSVIISQADNLDHVFYLLQQNPSIVNAG</sequence>
<proteinExistence type="predicted"/>
<keyword evidence="3" id="KW-1185">Reference proteome</keyword>
<gene>
    <name evidence="2" type="ORF">SEMRO_1441_G272950.1</name>
</gene>
<dbReference type="Gene3D" id="3.80.10.10">
    <property type="entry name" value="Ribonuclease Inhibitor"/>
    <property type="match status" value="1"/>
</dbReference>
<feature type="compositionally biased region" description="Acidic residues" evidence="1">
    <location>
        <begin position="209"/>
        <end position="218"/>
    </location>
</feature>
<evidence type="ECO:0000313" key="2">
    <source>
        <dbReference type="EMBL" id="CAB9523650.1"/>
    </source>
</evidence>
<dbReference type="Proteomes" id="UP001153069">
    <property type="component" value="Unassembled WGS sequence"/>
</dbReference>
<evidence type="ECO:0000256" key="1">
    <source>
        <dbReference type="SAM" id="MobiDB-lite"/>
    </source>
</evidence>